<evidence type="ECO:0000256" key="2">
    <source>
        <dbReference type="SAM" id="Phobius"/>
    </source>
</evidence>
<feature type="transmembrane region" description="Helical" evidence="2">
    <location>
        <begin position="30"/>
        <end position="49"/>
    </location>
</feature>
<keyword evidence="4" id="KW-1185">Reference proteome</keyword>
<feature type="region of interest" description="Disordered" evidence="1">
    <location>
        <begin position="110"/>
        <end position="153"/>
    </location>
</feature>
<accession>D8LQG5</accession>
<feature type="compositionally biased region" description="Basic and acidic residues" evidence="1">
    <location>
        <begin position="142"/>
        <end position="153"/>
    </location>
</feature>
<keyword evidence="2" id="KW-1133">Transmembrane helix</keyword>
<keyword evidence="2" id="KW-0812">Transmembrane</keyword>
<keyword evidence="2" id="KW-0472">Membrane</keyword>
<protein>
    <submittedName>
        <fullName evidence="3">Uncharacterized protein</fullName>
    </submittedName>
</protein>
<organism evidence="3 4">
    <name type="scientific">Ectocarpus siliculosus</name>
    <name type="common">Brown alga</name>
    <name type="synonym">Conferva siliculosa</name>
    <dbReference type="NCBI Taxonomy" id="2880"/>
    <lineage>
        <taxon>Eukaryota</taxon>
        <taxon>Sar</taxon>
        <taxon>Stramenopiles</taxon>
        <taxon>Ochrophyta</taxon>
        <taxon>PX clade</taxon>
        <taxon>Phaeophyceae</taxon>
        <taxon>Ectocarpales</taxon>
        <taxon>Ectocarpaceae</taxon>
        <taxon>Ectocarpus</taxon>
    </lineage>
</organism>
<dbReference type="InParanoid" id="D8LQG5"/>
<reference evidence="3 4" key="1">
    <citation type="journal article" date="2010" name="Nature">
        <title>The Ectocarpus genome and the independent evolution of multicellularity in brown algae.</title>
        <authorList>
            <person name="Cock J.M."/>
            <person name="Sterck L."/>
            <person name="Rouze P."/>
            <person name="Scornet D."/>
            <person name="Allen A.E."/>
            <person name="Amoutzias G."/>
            <person name="Anthouard V."/>
            <person name="Artiguenave F."/>
            <person name="Aury J.M."/>
            <person name="Badger J.H."/>
            <person name="Beszteri B."/>
            <person name="Billiau K."/>
            <person name="Bonnet E."/>
            <person name="Bothwell J.H."/>
            <person name="Bowler C."/>
            <person name="Boyen C."/>
            <person name="Brownlee C."/>
            <person name="Carrano C.J."/>
            <person name="Charrier B."/>
            <person name="Cho G.Y."/>
            <person name="Coelho S.M."/>
            <person name="Collen J."/>
            <person name="Corre E."/>
            <person name="Da Silva C."/>
            <person name="Delage L."/>
            <person name="Delaroque N."/>
            <person name="Dittami S.M."/>
            <person name="Doulbeau S."/>
            <person name="Elias M."/>
            <person name="Farnham G."/>
            <person name="Gachon C.M."/>
            <person name="Gschloessl B."/>
            <person name="Heesch S."/>
            <person name="Jabbari K."/>
            <person name="Jubin C."/>
            <person name="Kawai H."/>
            <person name="Kimura K."/>
            <person name="Kloareg B."/>
            <person name="Kupper F.C."/>
            <person name="Lang D."/>
            <person name="Le Bail A."/>
            <person name="Leblanc C."/>
            <person name="Lerouge P."/>
            <person name="Lohr M."/>
            <person name="Lopez P.J."/>
            <person name="Martens C."/>
            <person name="Maumus F."/>
            <person name="Michel G."/>
            <person name="Miranda-Saavedra D."/>
            <person name="Morales J."/>
            <person name="Moreau H."/>
            <person name="Motomura T."/>
            <person name="Nagasato C."/>
            <person name="Napoli C.A."/>
            <person name="Nelson D.R."/>
            <person name="Nyvall-Collen P."/>
            <person name="Peters A.F."/>
            <person name="Pommier C."/>
            <person name="Potin P."/>
            <person name="Poulain J."/>
            <person name="Quesneville H."/>
            <person name="Read B."/>
            <person name="Rensing S.A."/>
            <person name="Ritter A."/>
            <person name="Rousvoal S."/>
            <person name="Samanta M."/>
            <person name="Samson G."/>
            <person name="Schroeder D.C."/>
            <person name="Segurens B."/>
            <person name="Strittmatter M."/>
            <person name="Tonon T."/>
            <person name="Tregear J.W."/>
            <person name="Valentin K."/>
            <person name="von Dassow P."/>
            <person name="Yamagishi T."/>
            <person name="Van de Peer Y."/>
            <person name="Wincker P."/>
        </authorList>
    </citation>
    <scope>NUCLEOTIDE SEQUENCE [LARGE SCALE GENOMIC DNA]</scope>
    <source>
        <strain evidence="4">Ec32 / CCAP1310/4</strain>
    </source>
</reference>
<dbReference type="Proteomes" id="UP000002630">
    <property type="component" value="Linkage Group LG04"/>
</dbReference>
<proteinExistence type="predicted"/>
<sequence length="263" mass="27762">MENIRSNIEHGATVLQSYVSSLQVRTDTKFSLLLGILLGLSVVAAIAAYPGKPIDYTGVGIDLPPEMRGEETVGVAKKVDGEGSAGAVDEQKPAGLQQIQGVVDNLSQLRRRKKAKGPPLSAAAGEESLVNTTTESQSKETGNVRDEAGRAEWDASRLDEDKLARKIGSSKAARMLGLTEDQVRQAVADAKQELEQSNSGPGGGSPARDPKDDGVGFSGSLSLAMLLVGLWALWAHLSAYPHGTLSRFLAGVFPREMETLGLA</sequence>
<evidence type="ECO:0000313" key="4">
    <source>
        <dbReference type="Proteomes" id="UP000002630"/>
    </source>
</evidence>
<dbReference type="AlphaFoldDB" id="D8LQG5"/>
<dbReference type="OrthoDB" id="10316310at2759"/>
<dbReference type="EMBL" id="FN649729">
    <property type="protein sequence ID" value="CBN78729.1"/>
    <property type="molecule type" value="Genomic_DNA"/>
</dbReference>
<feature type="compositionally biased region" description="Polar residues" evidence="1">
    <location>
        <begin position="129"/>
        <end position="141"/>
    </location>
</feature>
<dbReference type="EMBL" id="FN648818">
    <property type="protein sequence ID" value="CBN78729.1"/>
    <property type="molecule type" value="Genomic_DNA"/>
</dbReference>
<evidence type="ECO:0000313" key="3">
    <source>
        <dbReference type="EMBL" id="CBN78729.1"/>
    </source>
</evidence>
<name>D8LQG5_ECTSI</name>
<feature type="region of interest" description="Disordered" evidence="1">
    <location>
        <begin position="188"/>
        <end position="213"/>
    </location>
</feature>
<evidence type="ECO:0000256" key="1">
    <source>
        <dbReference type="SAM" id="MobiDB-lite"/>
    </source>
</evidence>
<gene>
    <name evidence="3" type="ORF">Esi_0006_0094</name>
</gene>
<feature type="transmembrane region" description="Helical" evidence="2">
    <location>
        <begin position="215"/>
        <end position="237"/>
    </location>
</feature>